<evidence type="ECO:0000256" key="4">
    <source>
        <dbReference type="ARBA" id="ARBA00022475"/>
    </source>
</evidence>
<evidence type="ECO:0000256" key="6">
    <source>
        <dbReference type="ARBA" id="ARBA00022840"/>
    </source>
</evidence>
<dbReference type="PANTHER" id="PTHR42711">
    <property type="entry name" value="ABC TRANSPORTER ATP-BINDING PROTEIN"/>
    <property type="match status" value="1"/>
</dbReference>
<dbReference type="GO" id="GO:0005524">
    <property type="term" value="F:ATP binding"/>
    <property type="evidence" value="ECO:0007669"/>
    <property type="project" value="UniProtKB-KW"/>
</dbReference>
<accession>A0ABY9RFD2</accession>
<feature type="region of interest" description="Disordered" evidence="7">
    <location>
        <begin position="308"/>
        <end position="336"/>
    </location>
</feature>
<dbReference type="PROSITE" id="PS00211">
    <property type="entry name" value="ABC_TRANSPORTER_1"/>
    <property type="match status" value="1"/>
</dbReference>
<dbReference type="PROSITE" id="PS50893">
    <property type="entry name" value="ABC_TRANSPORTER_2"/>
    <property type="match status" value="1"/>
</dbReference>
<evidence type="ECO:0000256" key="5">
    <source>
        <dbReference type="ARBA" id="ARBA00022741"/>
    </source>
</evidence>
<evidence type="ECO:0000256" key="1">
    <source>
        <dbReference type="ARBA" id="ARBA00005417"/>
    </source>
</evidence>
<evidence type="ECO:0000256" key="3">
    <source>
        <dbReference type="ARBA" id="ARBA00022458"/>
    </source>
</evidence>
<protein>
    <submittedName>
        <fullName evidence="9">ATP-binding cassette domain-containing protein</fullName>
    </submittedName>
</protein>
<evidence type="ECO:0000256" key="7">
    <source>
        <dbReference type="SAM" id="MobiDB-lite"/>
    </source>
</evidence>
<dbReference type="Pfam" id="PF00005">
    <property type="entry name" value="ABC_tran"/>
    <property type="match status" value="1"/>
</dbReference>
<dbReference type="InterPro" id="IPR050763">
    <property type="entry name" value="ABC_transporter_ATP-binding"/>
</dbReference>
<dbReference type="InterPro" id="IPR003593">
    <property type="entry name" value="AAA+_ATPase"/>
</dbReference>
<dbReference type="PANTHER" id="PTHR42711:SF5">
    <property type="entry name" value="ABC TRANSPORTER ATP-BINDING PROTEIN NATA"/>
    <property type="match status" value="1"/>
</dbReference>
<dbReference type="InterPro" id="IPR027417">
    <property type="entry name" value="P-loop_NTPase"/>
</dbReference>
<feature type="domain" description="ABC transporter" evidence="8">
    <location>
        <begin position="4"/>
        <end position="233"/>
    </location>
</feature>
<proteinExistence type="inferred from homology"/>
<evidence type="ECO:0000313" key="9">
    <source>
        <dbReference type="EMBL" id="WMW79558.1"/>
    </source>
</evidence>
<name>A0ABY9RFD2_9BURK</name>
<keyword evidence="2" id="KW-0813">Transport</keyword>
<dbReference type="InterPro" id="IPR003439">
    <property type="entry name" value="ABC_transporter-like_ATP-bd"/>
</dbReference>
<gene>
    <name evidence="9" type="ORF">RF679_12975</name>
</gene>
<keyword evidence="4" id="KW-0472">Membrane</keyword>
<sequence length="336" mass="37154">MVEIKLTAIEKNYATVKAVRGLSFTVQAGKIFALLGPNGAGKSSLIRMLVGLTLPDAGQIEVRVDQQILSRLPESSFAYLPEDRGLYPDKTVTENLQYIGRLRGMPMADIKTQLEIWLPRLDLVEKAKDNLAKLSKGNQQKVQLISCLMHKPKLLVLDEPFSGLDPINQEHVVAILSELRDAGTTIVLSAHQMALVERLADSMLLLNKGQQVALGNLEQVIEQLSPAKQFSVKFASKQALDTLKACASIETLEAVDEGFQFVLTPTQDLSVNDLLRDLMAIGEVQDFGRQRPSLHELYLSAVQQHNQMNSENTQLQPGADQQETTELQDMSKLGQN</sequence>
<keyword evidence="3" id="KW-0536">Nodulation</keyword>
<reference evidence="9" key="1">
    <citation type="submission" date="2023-09" db="EMBL/GenBank/DDBJ databases">
        <title>Undibacterium sp. 20NA77.5 isolated from freshwater.</title>
        <authorList>
            <person name="Le V."/>
            <person name="Ko S.-R."/>
            <person name="Ahn C.-Y."/>
            <person name="Oh H.-M."/>
        </authorList>
    </citation>
    <scope>NUCLEOTIDE SEQUENCE</scope>
    <source>
        <strain evidence="9">20NA77.5</strain>
    </source>
</reference>
<keyword evidence="5" id="KW-0547">Nucleotide-binding</keyword>
<organism evidence="9 10">
    <name type="scientific">Undibacterium cyanobacteriorum</name>
    <dbReference type="NCBI Taxonomy" id="3073561"/>
    <lineage>
        <taxon>Bacteria</taxon>
        <taxon>Pseudomonadati</taxon>
        <taxon>Pseudomonadota</taxon>
        <taxon>Betaproteobacteria</taxon>
        <taxon>Burkholderiales</taxon>
        <taxon>Oxalobacteraceae</taxon>
        <taxon>Undibacterium</taxon>
    </lineage>
</organism>
<dbReference type="RefSeq" id="WP_309481054.1">
    <property type="nucleotide sequence ID" value="NZ_CP133720.1"/>
</dbReference>
<dbReference type="SMART" id="SM00382">
    <property type="entry name" value="AAA"/>
    <property type="match status" value="1"/>
</dbReference>
<dbReference type="Proteomes" id="UP001181355">
    <property type="component" value="Chromosome"/>
</dbReference>
<evidence type="ECO:0000313" key="10">
    <source>
        <dbReference type="Proteomes" id="UP001181355"/>
    </source>
</evidence>
<comment type="similarity">
    <text evidence="1">Belongs to the ABC transporter superfamily.</text>
</comment>
<evidence type="ECO:0000256" key="2">
    <source>
        <dbReference type="ARBA" id="ARBA00022448"/>
    </source>
</evidence>
<dbReference type="EMBL" id="CP133720">
    <property type="protein sequence ID" value="WMW79558.1"/>
    <property type="molecule type" value="Genomic_DNA"/>
</dbReference>
<keyword evidence="6 9" id="KW-0067">ATP-binding</keyword>
<dbReference type="SUPFAM" id="SSF52540">
    <property type="entry name" value="P-loop containing nucleoside triphosphate hydrolases"/>
    <property type="match status" value="1"/>
</dbReference>
<keyword evidence="4" id="KW-1003">Cell membrane</keyword>
<dbReference type="InterPro" id="IPR017871">
    <property type="entry name" value="ABC_transporter-like_CS"/>
</dbReference>
<keyword evidence="10" id="KW-1185">Reference proteome</keyword>
<dbReference type="Gene3D" id="3.40.50.300">
    <property type="entry name" value="P-loop containing nucleotide triphosphate hydrolases"/>
    <property type="match status" value="1"/>
</dbReference>
<evidence type="ECO:0000259" key="8">
    <source>
        <dbReference type="PROSITE" id="PS50893"/>
    </source>
</evidence>